<feature type="transmembrane region" description="Helical" evidence="1">
    <location>
        <begin position="65"/>
        <end position="83"/>
    </location>
</feature>
<keyword evidence="1" id="KW-0472">Membrane</keyword>
<keyword evidence="1" id="KW-1133">Transmembrane helix</keyword>
<gene>
    <name evidence="2" type="ORF">BD935_03940</name>
</gene>
<sequence length="248" mass="28312">MELTPEIQSTVAKGLALTTVMLSTGVLARYFNVKVNYTRKINHFAIFFLPVFIDQQFNAETFTDFIYLAISALITTLSLVSFYEPIRQAIPPFQLMFEGFDRPEDRPHTLSWLWTQFAAGFAVMLPMIWLFGQWGLESLVVIPILINVIGDGLAEPVGVRFGKYRYKTKALFTNKEYFRTFEGSACVLITGFIVIAMHADYFTTTQYALAMLSVPIIMTLTEAYSPHTWDTPFLMFTGYTSLLMVMQF</sequence>
<evidence type="ECO:0000313" key="3">
    <source>
        <dbReference type="Proteomes" id="UP000183080"/>
    </source>
</evidence>
<feature type="transmembrane region" description="Helical" evidence="1">
    <location>
        <begin position="112"/>
        <end position="132"/>
    </location>
</feature>
<dbReference type="EMBL" id="MIZA01000004">
    <property type="protein sequence ID" value="OIR20978.1"/>
    <property type="molecule type" value="Genomic_DNA"/>
</dbReference>
<name>A0A1J5TJ48_9ARCH</name>
<dbReference type="GO" id="GO:0004143">
    <property type="term" value="F:ATP-dependent diacylglycerol kinase activity"/>
    <property type="evidence" value="ECO:0007669"/>
    <property type="project" value="InterPro"/>
</dbReference>
<protein>
    <recommendedName>
        <fullName evidence="4">Phosphatidate cytidylyltransferase</fullName>
    </recommendedName>
</protein>
<evidence type="ECO:0000313" key="2">
    <source>
        <dbReference type="EMBL" id="OIR20978.1"/>
    </source>
</evidence>
<comment type="caution">
    <text evidence="2">The sequence shown here is derived from an EMBL/GenBank/DDBJ whole genome shotgun (WGS) entry which is preliminary data.</text>
</comment>
<feature type="transmembrane region" description="Helical" evidence="1">
    <location>
        <begin position="12"/>
        <end position="31"/>
    </location>
</feature>
<reference evidence="2 3" key="1">
    <citation type="submission" date="2016-08" db="EMBL/GenBank/DDBJ databases">
        <title>New Insights into Marine Group III Euryarchaeota, from dark to light.</title>
        <authorList>
            <person name="Haro-Moreno J.M."/>
            <person name="Rodriguez-Valera F."/>
            <person name="Lopez-Garcia P."/>
            <person name="Moreira D."/>
            <person name="Martin-Cuadrado A.B."/>
        </authorList>
    </citation>
    <scope>NUCLEOTIDE SEQUENCE [LARGE SCALE GENOMIC DNA]</scope>
    <source>
        <strain evidence="2">CG-Epi1</strain>
    </source>
</reference>
<evidence type="ECO:0008006" key="4">
    <source>
        <dbReference type="Google" id="ProtNLM"/>
    </source>
</evidence>
<accession>A0A1J5TJ48</accession>
<dbReference type="AlphaFoldDB" id="A0A1J5TJ48"/>
<dbReference type="InterPro" id="IPR037997">
    <property type="entry name" value="Dgk1-like"/>
</dbReference>
<dbReference type="PANTHER" id="PTHR31303">
    <property type="entry name" value="CTP-DEPENDENT DIACYLGLYCEROL KINASE 1"/>
    <property type="match status" value="1"/>
</dbReference>
<keyword evidence="1" id="KW-0812">Transmembrane</keyword>
<proteinExistence type="predicted"/>
<dbReference type="STRING" id="1888995.BD935_03940"/>
<dbReference type="PANTHER" id="PTHR31303:SF1">
    <property type="entry name" value="CTP-DEPENDENT DIACYLGLYCEROL KINASE 1"/>
    <property type="match status" value="1"/>
</dbReference>
<dbReference type="Proteomes" id="UP000183080">
    <property type="component" value="Unassembled WGS sequence"/>
</dbReference>
<evidence type="ECO:0000256" key="1">
    <source>
        <dbReference type="SAM" id="Phobius"/>
    </source>
</evidence>
<feature type="transmembrane region" description="Helical" evidence="1">
    <location>
        <begin position="180"/>
        <end position="199"/>
    </location>
</feature>
<feature type="transmembrane region" description="Helical" evidence="1">
    <location>
        <begin position="138"/>
        <end position="159"/>
    </location>
</feature>
<organism evidence="2 3">
    <name type="scientific">Marine Group III euryarchaeote CG-Epi1</name>
    <dbReference type="NCBI Taxonomy" id="1888995"/>
    <lineage>
        <taxon>Archaea</taxon>
        <taxon>Methanobacteriati</taxon>
        <taxon>Thermoplasmatota</taxon>
        <taxon>Thermoplasmata</taxon>
        <taxon>Candidatus Thermoprofundales</taxon>
    </lineage>
</organism>
<feature type="transmembrane region" description="Helical" evidence="1">
    <location>
        <begin position="205"/>
        <end position="225"/>
    </location>
</feature>